<name>A0A7J6RLQ9_PEROL</name>
<evidence type="ECO:0000256" key="1">
    <source>
        <dbReference type="SAM" id="MobiDB-lite"/>
    </source>
</evidence>
<sequence length="235" mass="26469">PEVIDIHAPDRPILQKDFMEAVVSAYGGPPRGVSANELNAGLLCCYKGDHDPWDCYIRQQDVLTSLRSQLDGLFTSLMRKSGHLQTELINNSRDETYRADEDEEDDEDDDDDGDRESIATESEAMAPPTEEEQDVEYYELSADQDMDWMLAKSPAEVRVIALEVLSADVDCARAASDFEITFAEFQRLVIRMVEELIEQQKDGADTTTERQPTLSSCLRLYIENVLVPALLEGKK</sequence>
<dbReference type="EMBL" id="JABANM010021307">
    <property type="protein sequence ID" value="KAF4721437.1"/>
    <property type="molecule type" value="Genomic_DNA"/>
</dbReference>
<feature type="compositionally biased region" description="Acidic residues" evidence="1">
    <location>
        <begin position="100"/>
        <end position="114"/>
    </location>
</feature>
<proteinExistence type="predicted"/>
<dbReference type="Proteomes" id="UP000574390">
    <property type="component" value="Unassembled WGS sequence"/>
</dbReference>
<gene>
    <name evidence="2" type="ORF">FOZ62_005782</name>
</gene>
<evidence type="ECO:0000313" key="2">
    <source>
        <dbReference type="EMBL" id="KAF4721437.1"/>
    </source>
</evidence>
<organism evidence="2 3">
    <name type="scientific">Perkinsus olseni</name>
    <name type="common">Perkinsus atlanticus</name>
    <dbReference type="NCBI Taxonomy" id="32597"/>
    <lineage>
        <taxon>Eukaryota</taxon>
        <taxon>Sar</taxon>
        <taxon>Alveolata</taxon>
        <taxon>Perkinsozoa</taxon>
        <taxon>Perkinsea</taxon>
        <taxon>Perkinsida</taxon>
        <taxon>Perkinsidae</taxon>
        <taxon>Perkinsus</taxon>
    </lineage>
</organism>
<dbReference type="AlphaFoldDB" id="A0A7J6RLQ9"/>
<feature type="region of interest" description="Disordered" evidence="1">
    <location>
        <begin position="89"/>
        <end position="133"/>
    </location>
</feature>
<reference evidence="2 3" key="1">
    <citation type="submission" date="2020-04" db="EMBL/GenBank/DDBJ databases">
        <title>Perkinsus olseni comparative genomics.</title>
        <authorList>
            <person name="Bogema D.R."/>
        </authorList>
    </citation>
    <scope>NUCLEOTIDE SEQUENCE [LARGE SCALE GENOMIC DNA]</scope>
    <source>
        <strain evidence="2">ATCC PRA-205</strain>
    </source>
</reference>
<comment type="caution">
    <text evidence="2">The sequence shown here is derived from an EMBL/GenBank/DDBJ whole genome shotgun (WGS) entry which is preliminary data.</text>
</comment>
<accession>A0A7J6RLQ9</accession>
<protein>
    <submittedName>
        <fullName evidence="2">Uncharacterized protein</fullName>
    </submittedName>
</protein>
<feature type="non-terminal residue" evidence="2">
    <location>
        <position position="235"/>
    </location>
</feature>
<evidence type="ECO:0000313" key="3">
    <source>
        <dbReference type="Proteomes" id="UP000574390"/>
    </source>
</evidence>